<name>A0A1I4THH8_9GAMM</name>
<sequence length="177" mass="19891">MHGEFFIVSTDVVATWWGETRECGTSGMTDGNVMMRKQLLDKLVTLSEADPEHYPVVSLDDYFSGNDQEESIAPNAWGYGRPALKDLHQHFKQIESRPDVQGVYVGMHDEWREALDDEELWPAAENIHVISSAPQADVERWIDGVAADGIGPGWPYGKHERAPEPADGSVVYTVYWD</sequence>
<dbReference type="STRING" id="488535.SAMN04487963_3632"/>
<dbReference type="AlphaFoldDB" id="A0A1I4THH8"/>
<proteinExistence type="predicted"/>
<gene>
    <name evidence="1" type="ORF">SAMN04487963_3632</name>
</gene>
<dbReference type="Proteomes" id="UP000198519">
    <property type="component" value="Unassembled WGS sequence"/>
</dbReference>
<evidence type="ECO:0000313" key="1">
    <source>
        <dbReference type="EMBL" id="SFM76174.1"/>
    </source>
</evidence>
<reference evidence="2" key="1">
    <citation type="submission" date="2016-10" db="EMBL/GenBank/DDBJ databases">
        <authorList>
            <person name="Varghese N."/>
            <person name="Submissions S."/>
        </authorList>
    </citation>
    <scope>NUCLEOTIDE SEQUENCE [LARGE SCALE GENOMIC DNA]</scope>
    <source>
        <strain evidence="2">CGMCC 1.7061</strain>
    </source>
</reference>
<accession>A0A1I4THH8</accession>
<dbReference type="EMBL" id="FOUE01000007">
    <property type="protein sequence ID" value="SFM76174.1"/>
    <property type="molecule type" value="Genomic_DNA"/>
</dbReference>
<evidence type="ECO:0000313" key="2">
    <source>
        <dbReference type="Proteomes" id="UP000198519"/>
    </source>
</evidence>
<organism evidence="1 2">
    <name type="scientific">Marinobacter zhejiangensis</name>
    <dbReference type="NCBI Taxonomy" id="488535"/>
    <lineage>
        <taxon>Bacteria</taxon>
        <taxon>Pseudomonadati</taxon>
        <taxon>Pseudomonadota</taxon>
        <taxon>Gammaproteobacteria</taxon>
        <taxon>Pseudomonadales</taxon>
        <taxon>Marinobacteraceae</taxon>
        <taxon>Marinobacter</taxon>
    </lineage>
</organism>
<protein>
    <submittedName>
        <fullName evidence="1">Uncharacterized protein</fullName>
    </submittedName>
</protein>
<keyword evidence="2" id="KW-1185">Reference proteome</keyword>